<dbReference type="EMBL" id="JAFEUP010000007">
    <property type="protein sequence ID" value="MBM7063374.1"/>
    <property type="molecule type" value="Genomic_DNA"/>
</dbReference>
<dbReference type="InterPro" id="IPR010623">
    <property type="entry name" value="IcmF_C"/>
</dbReference>
<dbReference type="InterPro" id="IPR025743">
    <property type="entry name" value="TssM1_N"/>
</dbReference>
<dbReference type="Pfam" id="PF06761">
    <property type="entry name" value="IcmF-related"/>
    <property type="match status" value="1"/>
</dbReference>
<organism evidence="5 6">
    <name type="scientific">Zestomonas insulae</name>
    <dbReference type="NCBI Taxonomy" id="2809017"/>
    <lineage>
        <taxon>Bacteria</taxon>
        <taxon>Pseudomonadati</taxon>
        <taxon>Pseudomonadota</taxon>
        <taxon>Gammaproteobacteria</taxon>
        <taxon>Pseudomonadales</taxon>
        <taxon>Pseudomonadaceae</taxon>
        <taxon>Zestomonas</taxon>
    </lineage>
</organism>
<evidence type="ECO:0000313" key="6">
    <source>
        <dbReference type="Proteomes" id="UP000717995"/>
    </source>
</evidence>
<feature type="domain" description="Type VI secretion system component TssM1 N-terminal" evidence="4">
    <location>
        <begin position="196"/>
        <end position="433"/>
    </location>
</feature>
<keyword evidence="1" id="KW-0812">Transmembrane</keyword>
<name>A0ABS2ILW3_9GAMM</name>
<feature type="domain" description="IcmF-related" evidence="3">
    <location>
        <begin position="484"/>
        <end position="774"/>
    </location>
</feature>
<keyword evidence="6" id="KW-1185">Reference proteome</keyword>
<sequence length="1147" mass="127671">MKASFAAVTAVLRKTWVWSLALVLFLALLIWFGGPLLAVDDVRFWADAGHRALSICALSLIWRLSMVFANERARVPASDDHSAPPLQRGTALIAAEQRELRRRFGHALRTLRRSRLYRDRSAHQRSQLPWYLLLGPSGAGKTSLLSCAGLKLPLNDRGSRAPTDASELECAEWYFADHAVLLDTPGRYLSQPDNRGDARAWLHLLGLLRKRRARPLNGVLLTVPLECLLSDDPRTLDTLARQIRQRLQELYRQLAVELPIYLLLTKTDSLPGFDAYFGGLSRDEREQVFGASFGKGQDGTDAQVIREEFEALLHRLHSQLIQRLHQERDLQRRGQLVDFPQQLSRIGEHLGLLVEQALASNSYQHSGHLRGFYLTSAAPLPESSALAGQQDTGQPRFIHQLLSRVIFPEAELAGLERSAARRIGWSQRALYALACCSLLACGGLWANGFMANQLRFEQLREITGQLQQHREGLGAQHDLRAIVPPLDSSYAATQVFPPAAAVPTLLRSGLYQAQAVNPTLLDAYHHDLEHLLLPHLAQQLEGQLRSSLDDRDQLLGNLRAYLMLGVAQQRDPSFLRAWLDETWSQHYVGNAKLQRRLDAHLQRLLALPFAPYPLDAQLVAQARDALRRQPLAEVVYQRLRDQARNLPDYRLADRLGAQAAIFSGTDFVIPGFYTQRGYLQMLVAQSGEVMQNVLQDNWVFGSDDSLGGADLTRLQRDVEQLYFRDYADLWGQAINALALEPIGSAEQGAEQLAALSAANSPLLTLLEEVRSNTRFPGTEVLASAATPAGNVLSTAVAEQVKKLVSSGGSNSPRAAVQRRFAPLHQLLDEAGSPSVTLSAVLQNLDAVQQQLAALGRASAPEQAAFDLAKARMGGARDGLSQLRSSAQRLPQPVAGWLGLQAEDSWMLILNEAHRFIAQRYQSELYGNYRGAIKQRYPFSAHSDSEVAIADFREFFKHQGAVDRFFADYLQPFVSDSRGAYQVRQLEGHALPLSRELLVQISRANAIQRGFFAENPAEPLVLFELEPYSLDSSLARADFRFGEQRLEYRHGPIVQTAFRWPAASGEGRSSLVVDDLNGRKLGIEKNSGPWSLFRLLDLMETQSHSGRDVLMVKANLAGLHANFLLHSQRAPNPFDLTALRHFKLPAAL</sequence>
<dbReference type="Pfam" id="PF14331">
    <property type="entry name" value="IcmF-related_N"/>
    <property type="match status" value="1"/>
</dbReference>
<feature type="domain" description="Type VI secretion system IcmF C-terminal" evidence="2">
    <location>
        <begin position="1022"/>
        <end position="1127"/>
    </location>
</feature>
<dbReference type="SUPFAM" id="SSF52540">
    <property type="entry name" value="P-loop containing nucleoside triphosphate hydrolases"/>
    <property type="match status" value="1"/>
</dbReference>
<dbReference type="InterPro" id="IPR009612">
    <property type="entry name" value="IcmF-rel"/>
</dbReference>
<gene>
    <name evidence="5" type="primary">tssM</name>
    <name evidence="5" type="ORF">JQX08_21860</name>
</gene>
<proteinExistence type="predicted"/>
<evidence type="ECO:0000259" key="4">
    <source>
        <dbReference type="Pfam" id="PF14331"/>
    </source>
</evidence>
<dbReference type="RefSeq" id="WP_205350565.1">
    <property type="nucleotide sequence ID" value="NZ_JAFEUP010000007.1"/>
</dbReference>
<dbReference type="Proteomes" id="UP000717995">
    <property type="component" value="Unassembled WGS sequence"/>
</dbReference>
<dbReference type="InterPro" id="IPR017731">
    <property type="entry name" value="TssM1-like"/>
</dbReference>
<dbReference type="PANTHER" id="PTHR36153:SF1">
    <property type="entry name" value="TYPE VI SECRETION SYSTEM COMPONENT TSSM1"/>
    <property type="match status" value="1"/>
</dbReference>
<accession>A0ABS2ILW3</accession>
<dbReference type="InterPro" id="IPR053156">
    <property type="entry name" value="T6SS_TssM-like"/>
</dbReference>
<dbReference type="NCBIfam" id="TIGR03348">
    <property type="entry name" value="VI_IcmF"/>
    <property type="match status" value="1"/>
</dbReference>
<evidence type="ECO:0000256" key="1">
    <source>
        <dbReference type="SAM" id="Phobius"/>
    </source>
</evidence>
<keyword evidence="1" id="KW-1133">Transmembrane helix</keyword>
<feature type="transmembrane region" description="Helical" evidence="1">
    <location>
        <begin position="429"/>
        <end position="450"/>
    </location>
</feature>
<evidence type="ECO:0000313" key="5">
    <source>
        <dbReference type="EMBL" id="MBM7063374.1"/>
    </source>
</evidence>
<evidence type="ECO:0000259" key="3">
    <source>
        <dbReference type="Pfam" id="PF06761"/>
    </source>
</evidence>
<keyword evidence="1" id="KW-0472">Membrane</keyword>
<evidence type="ECO:0000259" key="2">
    <source>
        <dbReference type="Pfam" id="PF06744"/>
    </source>
</evidence>
<protein>
    <submittedName>
        <fullName evidence="5">Type VI secretion system membrane subunit TssM</fullName>
    </submittedName>
</protein>
<dbReference type="Pfam" id="PF06744">
    <property type="entry name" value="IcmF_C"/>
    <property type="match status" value="1"/>
</dbReference>
<dbReference type="CDD" id="cd00882">
    <property type="entry name" value="Ras_like_GTPase"/>
    <property type="match status" value="1"/>
</dbReference>
<comment type="caution">
    <text evidence="5">The sequence shown here is derived from an EMBL/GenBank/DDBJ whole genome shotgun (WGS) entry which is preliminary data.</text>
</comment>
<dbReference type="InterPro" id="IPR027417">
    <property type="entry name" value="P-loop_NTPase"/>
</dbReference>
<reference evidence="5 6" key="1">
    <citation type="submission" date="2021-02" db="EMBL/GenBank/DDBJ databases">
        <authorList>
            <person name="Lee D.-H."/>
        </authorList>
    </citation>
    <scope>NUCLEOTIDE SEQUENCE [LARGE SCALE GENOMIC DNA]</scope>
    <source>
        <strain evidence="5 6">UL073</strain>
    </source>
</reference>
<dbReference type="PANTHER" id="PTHR36153">
    <property type="entry name" value="INNER MEMBRANE PROTEIN-RELATED"/>
    <property type="match status" value="1"/>
</dbReference>